<dbReference type="STRING" id="546269.HMPREF0389_00696"/>
<sequence length="400" mass="44584">MSNFQDFKKIKGFQTKSIHDGYVAENPYHSLNPPIFMTSSFAFHSVEEADEIFRGEREGFVYTRGRNPSTELFEKKVAVLEGGVDSVAFSSGMGAISATVLSFVKQGDHVIAGKFLYGSCYGFMKHFLSRYGITVSFVDTRDLKQIEDAITDKTKLIYLETPSNPSLCITNIRAVCDIANKKEIPVVVDNTFATPYWQKPLLLGAKVVVHSATKFLSGHGDVVAGVAVSKDQQYINKLRYGFMCELGSPLSPFNSWLLLRGMKTLGIRMEKHAENAMLLANYLQEHDKVEHVCYPGLSDHEGHEIANEQMMGYGAIISFTVKGGAEKAKELLTKFKMCKLAVSLGDAETLVEHPASMTHRDYDKESLEEFGLSDDMVRVAVGLEDSKDIIIDFYEAFEQI</sequence>
<feature type="modified residue" description="N6-(pyridoxal phosphate)lysine" evidence="7">
    <location>
        <position position="214"/>
    </location>
</feature>
<dbReference type="KEGG" id="faa:HMPREF0389_00696"/>
<dbReference type="GO" id="GO:0018826">
    <property type="term" value="F:methionine gamma-lyase activity"/>
    <property type="evidence" value="ECO:0007669"/>
    <property type="project" value="UniProtKB-EC"/>
</dbReference>
<dbReference type="SUPFAM" id="SSF53383">
    <property type="entry name" value="PLP-dependent transferases"/>
    <property type="match status" value="1"/>
</dbReference>
<dbReference type="PIRSF" id="PIRSF001434">
    <property type="entry name" value="CGS"/>
    <property type="match status" value="1"/>
</dbReference>
<dbReference type="EMBL" id="CP002390">
    <property type="protein sequence ID" value="EFE28776.1"/>
    <property type="molecule type" value="Genomic_DNA"/>
</dbReference>
<evidence type="ECO:0000256" key="1">
    <source>
        <dbReference type="ARBA" id="ARBA00001933"/>
    </source>
</evidence>
<dbReference type="FunFam" id="3.90.1150.10:FF:000033">
    <property type="entry name" value="Cystathionine gamma-synthase"/>
    <property type="match status" value="1"/>
</dbReference>
<dbReference type="EC" id="4.4.1.2" evidence="3"/>
<dbReference type="GO" id="GO:0009086">
    <property type="term" value="P:methionine biosynthetic process"/>
    <property type="evidence" value="ECO:0007669"/>
    <property type="project" value="UniProtKB-ARBA"/>
</dbReference>
<dbReference type="InterPro" id="IPR015421">
    <property type="entry name" value="PyrdxlP-dep_Trfase_major"/>
</dbReference>
<dbReference type="Proteomes" id="UP000007468">
    <property type="component" value="Chromosome"/>
</dbReference>
<keyword evidence="10" id="KW-1185">Reference proteome</keyword>
<dbReference type="GO" id="GO:0047982">
    <property type="term" value="F:homocysteine desulfhydrase activity"/>
    <property type="evidence" value="ECO:0007669"/>
    <property type="project" value="UniProtKB-EC"/>
</dbReference>
<dbReference type="RefSeq" id="WP_014262697.1">
    <property type="nucleotide sequence ID" value="NC_016630.1"/>
</dbReference>
<dbReference type="Gene3D" id="3.90.1150.10">
    <property type="entry name" value="Aspartate Aminotransferase, domain 1"/>
    <property type="match status" value="1"/>
</dbReference>
<keyword evidence="2 7" id="KW-0663">Pyridoxal phosphate</keyword>
<evidence type="ECO:0000256" key="5">
    <source>
        <dbReference type="ARBA" id="ARBA00048780"/>
    </source>
</evidence>
<dbReference type="PANTHER" id="PTHR11808">
    <property type="entry name" value="TRANS-SULFURATION ENZYME FAMILY MEMBER"/>
    <property type="match status" value="1"/>
</dbReference>
<comment type="cofactor">
    <cofactor evidence="1 8">
        <name>pyridoxal 5'-phosphate</name>
        <dbReference type="ChEBI" id="CHEBI:597326"/>
    </cofactor>
</comment>
<comment type="catalytic activity">
    <reaction evidence="6">
        <text>L-methionine + H2O = methanethiol + 2-oxobutanoate + NH4(+)</text>
        <dbReference type="Rhea" id="RHEA:23800"/>
        <dbReference type="ChEBI" id="CHEBI:15377"/>
        <dbReference type="ChEBI" id="CHEBI:16007"/>
        <dbReference type="ChEBI" id="CHEBI:16763"/>
        <dbReference type="ChEBI" id="CHEBI:28938"/>
        <dbReference type="ChEBI" id="CHEBI:57844"/>
        <dbReference type="EC" id="4.4.1.11"/>
    </reaction>
    <physiologicalReaction direction="left-to-right" evidence="6">
        <dbReference type="Rhea" id="RHEA:23801"/>
    </physiologicalReaction>
</comment>
<protein>
    <recommendedName>
        <fullName evidence="3">homocysteine desulfhydrase</fullName>
        <ecNumber evidence="3">4.4.1.2</ecNumber>
    </recommendedName>
    <alternativeName>
        <fullName evidence="4">Homocysteine desulfhydrase</fullName>
    </alternativeName>
</protein>
<evidence type="ECO:0000256" key="6">
    <source>
        <dbReference type="ARBA" id="ARBA00052699"/>
    </source>
</evidence>
<comment type="similarity">
    <text evidence="8">Belongs to the trans-sulfuration enzymes family.</text>
</comment>
<dbReference type="GO" id="GO:0030170">
    <property type="term" value="F:pyridoxal phosphate binding"/>
    <property type="evidence" value="ECO:0007669"/>
    <property type="project" value="InterPro"/>
</dbReference>
<dbReference type="Pfam" id="PF01053">
    <property type="entry name" value="Cys_Met_Meta_PP"/>
    <property type="match status" value="1"/>
</dbReference>
<dbReference type="FunFam" id="3.40.640.10:FF:000046">
    <property type="entry name" value="Cystathionine gamma-lyase"/>
    <property type="match status" value="1"/>
</dbReference>
<evidence type="ECO:0000256" key="3">
    <source>
        <dbReference type="ARBA" id="ARBA00047175"/>
    </source>
</evidence>
<evidence type="ECO:0000256" key="2">
    <source>
        <dbReference type="ARBA" id="ARBA00022898"/>
    </source>
</evidence>
<name>D6GPS3_FILAD</name>
<accession>D6GPS3</accession>
<organism evidence="9 10">
    <name type="scientific">Filifactor alocis (strain ATCC 35896 / CCUG 47790 / D40 B5)</name>
    <name type="common">Fusobacterium alocis</name>
    <dbReference type="NCBI Taxonomy" id="546269"/>
    <lineage>
        <taxon>Bacteria</taxon>
        <taxon>Bacillati</taxon>
        <taxon>Bacillota</taxon>
        <taxon>Clostridia</taxon>
        <taxon>Peptostreptococcales</taxon>
        <taxon>Filifactoraceae</taxon>
        <taxon>Filifactor</taxon>
    </lineage>
</organism>
<dbReference type="Gene3D" id="3.40.640.10">
    <property type="entry name" value="Type I PLP-dependent aspartate aminotransferase-like (Major domain)"/>
    <property type="match status" value="1"/>
</dbReference>
<reference evidence="10" key="1">
    <citation type="submission" date="2010-12" db="EMBL/GenBank/DDBJ databases">
        <title>The genome sequence of Filifactor alocis strain ATCC 35896.</title>
        <authorList>
            <consortium name="The Broad Institute Genome Sequencing Platform"/>
            <person name="Ward D."/>
            <person name="Earl A."/>
            <person name="Feldgarden M."/>
            <person name="Young S.K."/>
            <person name="Gargeya S."/>
            <person name="Zeng Q."/>
            <person name="Alvarado L."/>
            <person name="Berlin A."/>
            <person name="Bochicchio J."/>
            <person name="Chapman S.B."/>
            <person name="Chen Z."/>
            <person name="Freedman E."/>
            <person name="Gellesch M."/>
            <person name="Goldberg J."/>
            <person name="Griggs A."/>
            <person name="Gujja S."/>
            <person name="Heilman E."/>
            <person name="Heiman D."/>
            <person name="Howarth C."/>
            <person name="Mehta T."/>
            <person name="Neiman D."/>
            <person name="Pearson M."/>
            <person name="Roberts A."/>
            <person name="Saif S."/>
            <person name="Shea T."/>
            <person name="Shenoy N."/>
            <person name="Sisk P."/>
            <person name="Stolte C."/>
            <person name="Sykes S."/>
            <person name="White J."/>
            <person name="Yandava C."/>
            <person name="Izard J."/>
            <person name="Blanton J.M."/>
            <person name="Baranova O.V."/>
            <person name="Tanner A.C."/>
            <person name="Dewhirst F.E."/>
            <person name="Haas B."/>
            <person name="Nusbaum C."/>
            <person name="Birren B."/>
        </authorList>
    </citation>
    <scope>NUCLEOTIDE SEQUENCE [LARGE SCALE GENOMIC DNA]</scope>
    <source>
        <strain evidence="10">ATCC 35896 / D40 B5</strain>
    </source>
</reference>
<dbReference type="InterPro" id="IPR015424">
    <property type="entry name" value="PyrdxlP-dep_Trfase"/>
</dbReference>
<dbReference type="eggNOG" id="COG0626">
    <property type="taxonomic scope" value="Bacteria"/>
</dbReference>
<evidence type="ECO:0000256" key="8">
    <source>
        <dbReference type="RuleBase" id="RU362118"/>
    </source>
</evidence>
<evidence type="ECO:0000313" key="10">
    <source>
        <dbReference type="Proteomes" id="UP000007468"/>
    </source>
</evidence>
<dbReference type="AlphaFoldDB" id="D6GPS3"/>
<proteinExistence type="inferred from homology"/>
<dbReference type="GO" id="GO:0005737">
    <property type="term" value="C:cytoplasm"/>
    <property type="evidence" value="ECO:0007669"/>
    <property type="project" value="TreeGrafter"/>
</dbReference>
<dbReference type="PATRIC" id="fig|546269.5.peg.1178"/>
<evidence type="ECO:0000256" key="4">
    <source>
        <dbReference type="ARBA" id="ARBA00047199"/>
    </source>
</evidence>
<dbReference type="CDD" id="cd00614">
    <property type="entry name" value="CGS_like"/>
    <property type="match status" value="1"/>
</dbReference>
<gene>
    <name evidence="9" type="ordered locus">HMPREF0389_00696</name>
</gene>
<evidence type="ECO:0000256" key="7">
    <source>
        <dbReference type="PIRSR" id="PIRSR001434-2"/>
    </source>
</evidence>
<dbReference type="GO" id="GO:0019346">
    <property type="term" value="P:transsulfuration"/>
    <property type="evidence" value="ECO:0007669"/>
    <property type="project" value="InterPro"/>
</dbReference>
<dbReference type="InterPro" id="IPR015422">
    <property type="entry name" value="PyrdxlP-dep_Trfase_small"/>
</dbReference>
<dbReference type="InterPro" id="IPR000277">
    <property type="entry name" value="Cys/Met-Metab_PyrdxlP-dep_enz"/>
</dbReference>
<evidence type="ECO:0000313" key="9">
    <source>
        <dbReference type="EMBL" id="EFE28776.1"/>
    </source>
</evidence>
<dbReference type="PANTHER" id="PTHR11808:SF80">
    <property type="entry name" value="CYSTATHIONINE GAMMA-LYASE"/>
    <property type="match status" value="1"/>
</dbReference>
<comment type="catalytic activity">
    <reaction evidence="5">
        <text>L-homocysteine + H2O = 2-oxobutanoate + hydrogen sulfide + NH4(+) + H(+)</text>
        <dbReference type="Rhea" id="RHEA:14501"/>
        <dbReference type="ChEBI" id="CHEBI:15377"/>
        <dbReference type="ChEBI" id="CHEBI:15378"/>
        <dbReference type="ChEBI" id="CHEBI:16763"/>
        <dbReference type="ChEBI" id="CHEBI:28938"/>
        <dbReference type="ChEBI" id="CHEBI:29919"/>
        <dbReference type="ChEBI" id="CHEBI:58199"/>
        <dbReference type="EC" id="4.4.1.2"/>
    </reaction>
    <physiologicalReaction direction="left-to-right" evidence="5">
        <dbReference type="Rhea" id="RHEA:14502"/>
    </physiologicalReaction>
</comment>